<dbReference type="RefSeq" id="WP_007746670.1">
    <property type="nucleotide sequence ID" value="NZ_CM001398.1"/>
</dbReference>
<dbReference type="PATRIC" id="fig|1045004.4.peg.1542"/>
<keyword evidence="2" id="KW-0812">Transmembrane</keyword>
<reference evidence="3 4" key="1">
    <citation type="journal article" date="2012" name="PLoS ONE">
        <title>Functional divergence in the genus oenococcus as predicted by genome sequencing of the newly-described species, Oenococcus kitaharae.</title>
        <authorList>
            <person name="Borneman A.R."/>
            <person name="McCarthy J.M."/>
            <person name="Chambers P.J."/>
            <person name="Bartowsky E.J."/>
        </authorList>
    </citation>
    <scope>NUCLEOTIDE SEQUENCE [LARGE SCALE GENOMIC DNA]</scope>
    <source>
        <strain evidence="4">DSM17330</strain>
    </source>
</reference>
<evidence type="ECO:0000256" key="1">
    <source>
        <dbReference type="SAM" id="MobiDB-lite"/>
    </source>
</evidence>
<dbReference type="HOGENOM" id="CLU_2370080_0_0_9"/>
<evidence type="ECO:0000313" key="4">
    <source>
        <dbReference type="Proteomes" id="UP000004959"/>
    </source>
</evidence>
<gene>
    <name evidence="3" type="ORF">OKIT_1571</name>
</gene>
<keyword evidence="2" id="KW-0472">Membrane</keyword>
<sequence length="95" mass="11018">MSIIISFLILLLVLFLSEKFAKPYNIYIDTAAVIIFLVILILRLWWLFVIIGLTIYILAYFSRHQRPSSTDYDETFNSGQAPKDVTPKDEDDSDK</sequence>
<dbReference type="EMBL" id="AFVZ01000001">
    <property type="protein sequence ID" value="EHN59649.1"/>
    <property type="molecule type" value="Genomic_DNA"/>
</dbReference>
<organism evidence="3 4">
    <name type="scientific">Oenococcus kitaharae DSM 17330</name>
    <dbReference type="NCBI Taxonomy" id="1045004"/>
    <lineage>
        <taxon>Bacteria</taxon>
        <taxon>Bacillati</taxon>
        <taxon>Bacillota</taxon>
        <taxon>Bacilli</taxon>
        <taxon>Lactobacillales</taxon>
        <taxon>Lactobacillaceae</taxon>
        <taxon>Oenococcus</taxon>
    </lineage>
</organism>
<feature type="region of interest" description="Disordered" evidence="1">
    <location>
        <begin position="67"/>
        <end position="95"/>
    </location>
</feature>
<dbReference type="Proteomes" id="UP000004959">
    <property type="component" value="Chromosome"/>
</dbReference>
<evidence type="ECO:0000256" key="2">
    <source>
        <dbReference type="SAM" id="Phobius"/>
    </source>
</evidence>
<comment type="caution">
    <text evidence="3">The sequence shown here is derived from an EMBL/GenBank/DDBJ whole genome shotgun (WGS) entry which is preliminary data.</text>
</comment>
<protein>
    <submittedName>
        <fullName evidence="3">Uncharacterized protein</fullName>
    </submittedName>
</protein>
<name>G9WH83_9LACO</name>
<feature type="compositionally biased region" description="Polar residues" evidence="1">
    <location>
        <begin position="67"/>
        <end position="80"/>
    </location>
</feature>
<feature type="transmembrane region" description="Helical" evidence="2">
    <location>
        <begin position="31"/>
        <end position="59"/>
    </location>
</feature>
<dbReference type="AlphaFoldDB" id="G9WH83"/>
<evidence type="ECO:0000313" key="3">
    <source>
        <dbReference type="EMBL" id="EHN59649.1"/>
    </source>
</evidence>
<proteinExistence type="predicted"/>
<keyword evidence="2" id="KW-1133">Transmembrane helix</keyword>
<keyword evidence="4" id="KW-1185">Reference proteome</keyword>
<accession>G9WH83</accession>